<dbReference type="AlphaFoldDB" id="A0A5S9QR90"/>
<dbReference type="Pfam" id="PF00534">
    <property type="entry name" value="Glycos_transf_1"/>
    <property type="match status" value="1"/>
</dbReference>
<dbReference type="EMBL" id="CACSII010000021">
    <property type="protein sequence ID" value="CAA0120730.1"/>
    <property type="molecule type" value="Genomic_DNA"/>
</dbReference>
<sequence>MDRKLKHGFVGCSGIGMHILFLTDNFPPEGNAPATRTYEHAREWVKSGHRVTVITGAPNFPEGKVFEGYSNAWYSKHDLDGIEVRRVKTYISANEGFVRRILDYMSFMIMAIFAGLFVRRVDVIVATSPQFFTAVAGCLLSGLKRKPWIFELRDIWPASITAVGAMSDESPVIKLLVRIEKWLYRKADRIVAVTHTFKRELVERGISGDKIDVVLNGVDLSKYQPMEKDPELEGIYDLHGKFVVAYVGTHGMAHALGTIVNAAERLKAHEDIVFVFAGGGAGADDVKRLVDEKKLTNVRVLGRQDKSLMNRLWSLCDVSLVHLRDTPLFSSVIPSKIFESMGMGLPMIIGVPEGEATAIVRDDHCGLVIPPEDEVAMVEAIEKIYSDPVLCASLQENAIKAANKYDRTRLAHDFLRSAEDVLRAESAQLAKSVEK</sequence>
<dbReference type="SUPFAM" id="SSF53756">
    <property type="entry name" value="UDP-Glycosyltransferase/glycogen phosphorylase"/>
    <property type="match status" value="1"/>
</dbReference>
<organism evidence="4 5">
    <name type="scientific">BD1-7 clade bacterium</name>
    <dbReference type="NCBI Taxonomy" id="2029982"/>
    <lineage>
        <taxon>Bacteria</taxon>
        <taxon>Pseudomonadati</taxon>
        <taxon>Pseudomonadota</taxon>
        <taxon>Gammaproteobacteria</taxon>
        <taxon>Cellvibrionales</taxon>
        <taxon>Spongiibacteraceae</taxon>
        <taxon>BD1-7 clade</taxon>
    </lineage>
</organism>
<feature type="domain" description="Glycosyl transferase family 1" evidence="2">
    <location>
        <begin position="240"/>
        <end position="400"/>
    </location>
</feature>
<keyword evidence="1" id="KW-0812">Transmembrane</keyword>
<dbReference type="InterPro" id="IPR050194">
    <property type="entry name" value="Glycosyltransferase_grp1"/>
</dbReference>
<evidence type="ECO:0000259" key="3">
    <source>
        <dbReference type="Pfam" id="PF13439"/>
    </source>
</evidence>
<feature type="domain" description="Glycosyltransferase subfamily 4-like N-terminal" evidence="3">
    <location>
        <begin position="35"/>
        <end position="221"/>
    </location>
</feature>
<name>A0A5S9QR90_9GAMM</name>
<keyword evidence="1" id="KW-0472">Membrane</keyword>
<reference evidence="4 5" key="1">
    <citation type="submission" date="2019-11" db="EMBL/GenBank/DDBJ databases">
        <authorList>
            <person name="Holert J."/>
        </authorList>
    </citation>
    <scope>NUCLEOTIDE SEQUENCE [LARGE SCALE GENOMIC DNA]</scope>
    <source>
        <strain evidence="4">BC5_2</strain>
    </source>
</reference>
<dbReference type="Pfam" id="PF13439">
    <property type="entry name" value="Glyco_transf_4"/>
    <property type="match status" value="1"/>
</dbReference>
<evidence type="ECO:0000259" key="2">
    <source>
        <dbReference type="Pfam" id="PF00534"/>
    </source>
</evidence>
<dbReference type="GO" id="GO:0016758">
    <property type="term" value="F:hexosyltransferase activity"/>
    <property type="evidence" value="ECO:0007669"/>
    <property type="project" value="TreeGrafter"/>
</dbReference>
<gene>
    <name evidence="4" type="primary">kanE</name>
    <name evidence="4" type="ORF">DPBNPPHM_02598</name>
</gene>
<keyword evidence="1" id="KW-1133">Transmembrane helix</keyword>
<dbReference type="InterPro" id="IPR028098">
    <property type="entry name" value="Glyco_trans_4-like_N"/>
</dbReference>
<evidence type="ECO:0000256" key="1">
    <source>
        <dbReference type="SAM" id="Phobius"/>
    </source>
</evidence>
<feature type="transmembrane region" description="Helical" evidence="1">
    <location>
        <begin position="101"/>
        <end position="118"/>
    </location>
</feature>
<evidence type="ECO:0000313" key="5">
    <source>
        <dbReference type="Proteomes" id="UP000434580"/>
    </source>
</evidence>
<dbReference type="Gene3D" id="3.40.50.2000">
    <property type="entry name" value="Glycogen Phosphorylase B"/>
    <property type="match status" value="2"/>
</dbReference>
<dbReference type="PANTHER" id="PTHR45947:SF3">
    <property type="entry name" value="SULFOQUINOVOSYL TRANSFERASE SQD2"/>
    <property type="match status" value="1"/>
</dbReference>
<dbReference type="Proteomes" id="UP000434580">
    <property type="component" value="Unassembled WGS sequence"/>
</dbReference>
<dbReference type="InterPro" id="IPR001296">
    <property type="entry name" value="Glyco_trans_1"/>
</dbReference>
<keyword evidence="4" id="KW-0808">Transferase</keyword>
<evidence type="ECO:0000313" key="4">
    <source>
        <dbReference type="EMBL" id="CAA0120730.1"/>
    </source>
</evidence>
<accession>A0A5S9QR90</accession>
<keyword evidence="4" id="KW-0328">Glycosyltransferase</keyword>
<dbReference type="EC" id="2.4.1.301" evidence="4"/>
<dbReference type="CDD" id="cd03794">
    <property type="entry name" value="GT4_WbuB-like"/>
    <property type="match status" value="1"/>
</dbReference>
<dbReference type="PANTHER" id="PTHR45947">
    <property type="entry name" value="SULFOQUINOVOSYL TRANSFERASE SQD2"/>
    <property type="match status" value="1"/>
</dbReference>
<protein>
    <submittedName>
        <fullName evidence="4">Alpha-D-kanosaminyltransferase</fullName>
        <ecNumber evidence="4">2.4.1.301</ecNumber>
    </submittedName>
</protein>
<proteinExistence type="predicted"/>